<dbReference type="InterPro" id="IPR039425">
    <property type="entry name" value="RNA_pol_sigma-70-like"/>
</dbReference>
<dbReference type="PANTHER" id="PTHR43133">
    <property type="entry name" value="RNA POLYMERASE ECF-TYPE SIGMA FACTO"/>
    <property type="match status" value="1"/>
</dbReference>
<dbReference type="NCBIfam" id="TIGR02937">
    <property type="entry name" value="sigma70-ECF"/>
    <property type="match status" value="1"/>
</dbReference>
<dbReference type="InterPro" id="IPR014284">
    <property type="entry name" value="RNA_pol_sigma-70_dom"/>
</dbReference>
<evidence type="ECO:0000256" key="1">
    <source>
        <dbReference type="ARBA" id="ARBA00010641"/>
    </source>
</evidence>
<name>A0A154WFD6_9PROT</name>
<evidence type="ECO:0000259" key="6">
    <source>
        <dbReference type="Pfam" id="PF08281"/>
    </source>
</evidence>
<comment type="similarity">
    <text evidence="1">Belongs to the sigma-70 factor family. ECF subfamily.</text>
</comment>
<dbReference type="EMBL" id="LPXN01000046">
    <property type="protein sequence ID" value="KZD12175.1"/>
    <property type="molecule type" value="Genomic_DNA"/>
</dbReference>
<keyword evidence="8" id="KW-1185">Reference proteome</keyword>
<dbReference type="Pfam" id="PF08281">
    <property type="entry name" value="Sigma70_r4_2"/>
    <property type="match status" value="1"/>
</dbReference>
<dbReference type="Proteomes" id="UP000076400">
    <property type="component" value="Unassembled WGS sequence"/>
</dbReference>
<dbReference type="InterPro" id="IPR007627">
    <property type="entry name" value="RNA_pol_sigma70_r2"/>
</dbReference>
<evidence type="ECO:0000256" key="2">
    <source>
        <dbReference type="ARBA" id="ARBA00023015"/>
    </source>
</evidence>
<dbReference type="STRING" id="580166.AUP43_05050"/>
<dbReference type="InterPro" id="IPR013249">
    <property type="entry name" value="RNA_pol_sigma70_r4_t2"/>
</dbReference>
<dbReference type="Gene3D" id="1.10.10.10">
    <property type="entry name" value="Winged helix-like DNA-binding domain superfamily/Winged helix DNA-binding domain"/>
    <property type="match status" value="1"/>
</dbReference>
<dbReference type="CDD" id="cd06171">
    <property type="entry name" value="Sigma70_r4"/>
    <property type="match status" value="1"/>
</dbReference>
<dbReference type="AlphaFoldDB" id="A0A154WFD6"/>
<dbReference type="Pfam" id="PF04542">
    <property type="entry name" value="Sigma70_r2"/>
    <property type="match status" value="1"/>
</dbReference>
<keyword evidence="2" id="KW-0805">Transcription regulation</keyword>
<comment type="caution">
    <text evidence="7">The sequence shown here is derived from an EMBL/GenBank/DDBJ whole genome shotgun (WGS) entry which is preliminary data.</text>
</comment>
<evidence type="ECO:0000256" key="4">
    <source>
        <dbReference type="ARBA" id="ARBA00023163"/>
    </source>
</evidence>
<dbReference type="PANTHER" id="PTHR43133:SF62">
    <property type="entry name" value="RNA POLYMERASE SIGMA FACTOR SIGZ"/>
    <property type="match status" value="1"/>
</dbReference>
<dbReference type="InterPro" id="IPR013324">
    <property type="entry name" value="RNA_pol_sigma_r3/r4-like"/>
</dbReference>
<evidence type="ECO:0000313" key="7">
    <source>
        <dbReference type="EMBL" id="KZD12175.1"/>
    </source>
</evidence>
<protein>
    <submittedName>
        <fullName evidence="7">RNA polymerase subunit sigma</fullName>
    </submittedName>
</protein>
<dbReference type="Gene3D" id="1.10.1740.10">
    <property type="match status" value="1"/>
</dbReference>
<dbReference type="SUPFAM" id="SSF88946">
    <property type="entry name" value="Sigma2 domain of RNA polymerase sigma factors"/>
    <property type="match status" value="1"/>
</dbReference>
<evidence type="ECO:0000259" key="5">
    <source>
        <dbReference type="Pfam" id="PF04542"/>
    </source>
</evidence>
<evidence type="ECO:0000313" key="8">
    <source>
        <dbReference type="Proteomes" id="UP000076400"/>
    </source>
</evidence>
<dbReference type="RefSeq" id="WP_067552912.1">
    <property type="nucleotide sequence ID" value="NZ_LPXN01000046.1"/>
</dbReference>
<evidence type="ECO:0000256" key="3">
    <source>
        <dbReference type="ARBA" id="ARBA00023082"/>
    </source>
</evidence>
<dbReference type="InterPro" id="IPR036388">
    <property type="entry name" value="WH-like_DNA-bd_sf"/>
</dbReference>
<proteinExistence type="inferred from homology"/>
<dbReference type="GO" id="GO:0003677">
    <property type="term" value="F:DNA binding"/>
    <property type="evidence" value="ECO:0007669"/>
    <property type="project" value="InterPro"/>
</dbReference>
<reference evidence="7 8" key="1">
    <citation type="submission" date="2015-12" db="EMBL/GenBank/DDBJ databases">
        <title>Genome sequence of Oceanibaculum pacificum MCCC 1A02656.</title>
        <authorList>
            <person name="Lu L."/>
            <person name="Lai Q."/>
            <person name="Shao Z."/>
            <person name="Qian P."/>
        </authorList>
    </citation>
    <scope>NUCLEOTIDE SEQUENCE [LARGE SCALE GENOMIC DNA]</scope>
    <source>
        <strain evidence="7 8">MCCC 1A02656</strain>
    </source>
</reference>
<dbReference type="SUPFAM" id="SSF88659">
    <property type="entry name" value="Sigma3 and sigma4 domains of RNA polymerase sigma factors"/>
    <property type="match status" value="1"/>
</dbReference>
<dbReference type="InterPro" id="IPR013325">
    <property type="entry name" value="RNA_pol_sigma_r2"/>
</dbReference>
<dbReference type="OrthoDB" id="9784272at2"/>
<gene>
    <name evidence="7" type="ORF">AUP43_05050</name>
</gene>
<feature type="domain" description="RNA polymerase sigma factor 70 region 4 type 2" evidence="6">
    <location>
        <begin position="124"/>
        <end position="176"/>
    </location>
</feature>
<accession>A0A154WFD6</accession>
<keyword evidence="4" id="KW-0804">Transcription</keyword>
<dbReference type="GO" id="GO:0016987">
    <property type="term" value="F:sigma factor activity"/>
    <property type="evidence" value="ECO:0007669"/>
    <property type="project" value="UniProtKB-KW"/>
</dbReference>
<organism evidence="7 8">
    <name type="scientific">Oceanibaculum pacificum</name>
    <dbReference type="NCBI Taxonomy" id="580166"/>
    <lineage>
        <taxon>Bacteria</taxon>
        <taxon>Pseudomonadati</taxon>
        <taxon>Pseudomonadota</taxon>
        <taxon>Alphaproteobacteria</taxon>
        <taxon>Rhodospirillales</taxon>
        <taxon>Oceanibaculaceae</taxon>
        <taxon>Oceanibaculum</taxon>
    </lineage>
</organism>
<feature type="domain" description="RNA polymerase sigma-70 region 2" evidence="5">
    <location>
        <begin position="26"/>
        <end position="94"/>
    </location>
</feature>
<sequence>MPNPFADHEAALAACARGDGGALRALYDAESGSMLGLAMRLVRRRDVAQDVVQDAFVMIWRNANRFDPQKGSARAWMFAILRYRALNALRKSSREVELDEGAAEAVPDDAPDPQQALGQMQESAALRRCLEGLDEPRRKPILLAYLDGLTHIQIADRLAAPLGTIKSRIRLALRDLQECLQS</sequence>
<keyword evidence="3" id="KW-0731">Sigma factor</keyword>
<dbReference type="GO" id="GO:0006352">
    <property type="term" value="P:DNA-templated transcription initiation"/>
    <property type="evidence" value="ECO:0007669"/>
    <property type="project" value="InterPro"/>
</dbReference>